<evidence type="ECO:0008006" key="3">
    <source>
        <dbReference type="Google" id="ProtNLM"/>
    </source>
</evidence>
<sequence>MALAMTFWTADPARAASESDCKPADGASFICGVTNVEDFAPVPGTKWVIGSDLAAKSHPQGYLYLFDTTKRTASAVEPSEISIRWDKKTYPHCPGPYDVKTFGPHGLDLTRGGGMHRVLYAVNHGGRESVEVFDVDLTGARPRFTWTGCVVAPPKFWPDAVASLPDGGIVVTSLWDPTDPNRAKKLSAGQPVGALDAWHSGKGWSEVPGTENMSGPNGVIVSADGKEIYLCLWSGKQVARIDLRSSPPKVDTVSTGILTDNDRWSPDGKSIFVGGQDVTVKQAIGCFESSSVNCNVPFKIYRMDPATLKLTDEVKSGVYGVFGAGTGAIQVGNDLWVSSYRADRIAIFPMEQ</sequence>
<name>A0A2S6N7B7_RHOGL</name>
<dbReference type="EMBL" id="NHRY01000210">
    <property type="protein sequence ID" value="PPQ30508.1"/>
    <property type="molecule type" value="Genomic_DNA"/>
</dbReference>
<organism evidence="1 2">
    <name type="scientific">Rhodopila globiformis</name>
    <name type="common">Rhodopseudomonas globiformis</name>
    <dbReference type="NCBI Taxonomy" id="1071"/>
    <lineage>
        <taxon>Bacteria</taxon>
        <taxon>Pseudomonadati</taxon>
        <taxon>Pseudomonadota</taxon>
        <taxon>Alphaproteobacteria</taxon>
        <taxon>Acetobacterales</taxon>
        <taxon>Acetobacteraceae</taxon>
        <taxon>Rhodopila</taxon>
    </lineage>
</organism>
<dbReference type="Proteomes" id="UP000239724">
    <property type="component" value="Unassembled WGS sequence"/>
</dbReference>
<dbReference type="OrthoDB" id="1158171at2"/>
<dbReference type="InterPro" id="IPR011042">
    <property type="entry name" value="6-blade_b-propeller_TolB-like"/>
</dbReference>
<reference evidence="1 2" key="1">
    <citation type="journal article" date="2018" name="Arch. Microbiol.">
        <title>New insights into the metabolic potential of the phototrophic purple bacterium Rhodopila globiformis DSM 161(T) from its draft genome sequence and evidence for a vanadium-dependent nitrogenase.</title>
        <authorList>
            <person name="Imhoff J.F."/>
            <person name="Rahn T."/>
            <person name="Kunzel S."/>
            <person name="Neulinger S.C."/>
        </authorList>
    </citation>
    <scope>NUCLEOTIDE SEQUENCE [LARGE SCALE GENOMIC DNA]</scope>
    <source>
        <strain evidence="1 2">DSM 161</strain>
    </source>
</reference>
<dbReference type="Gene3D" id="2.120.10.30">
    <property type="entry name" value="TolB, C-terminal domain"/>
    <property type="match status" value="1"/>
</dbReference>
<evidence type="ECO:0000313" key="1">
    <source>
        <dbReference type="EMBL" id="PPQ30508.1"/>
    </source>
</evidence>
<comment type="caution">
    <text evidence="1">The sequence shown here is derived from an EMBL/GenBank/DDBJ whole genome shotgun (WGS) entry which is preliminary data.</text>
</comment>
<protein>
    <recommendedName>
        <fullName evidence="3">SMP-30/Gluconolactonase/LRE-like region domain-containing protein</fullName>
    </recommendedName>
</protein>
<keyword evidence="2" id="KW-1185">Reference proteome</keyword>
<proteinExistence type="predicted"/>
<dbReference type="RefSeq" id="WP_104520414.1">
    <property type="nucleotide sequence ID" value="NZ_NHRY01000210.1"/>
</dbReference>
<dbReference type="AlphaFoldDB" id="A0A2S6N7B7"/>
<gene>
    <name evidence="1" type="ORF">CCS01_19105</name>
</gene>
<dbReference type="SUPFAM" id="SSF63829">
    <property type="entry name" value="Calcium-dependent phosphotriesterase"/>
    <property type="match status" value="1"/>
</dbReference>
<accession>A0A2S6N7B7</accession>
<evidence type="ECO:0000313" key="2">
    <source>
        <dbReference type="Proteomes" id="UP000239724"/>
    </source>
</evidence>